<comment type="caution">
    <text evidence="11">The sequence shown here is derived from an EMBL/GenBank/DDBJ whole genome shotgun (WGS) entry which is preliminary data.</text>
</comment>
<dbReference type="GO" id="GO:0005874">
    <property type="term" value="C:microtubule"/>
    <property type="evidence" value="ECO:0007669"/>
    <property type="project" value="UniProtKB-KW"/>
</dbReference>
<keyword evidence="12" id="KW-1185">Reference proteome</keyword>
<dbReference type="Proteomes" id="UP000557566">
    <property type="component" value="Unassembled WGS sequence"/>
</dbReference>
<dbReference type="GO" id="GO:0051225">
    <property type="term" value="P:spindle assembly"/>
    <property type="evidence" value="ECO:0007669"/>
    <property type="project" value="InterPro"/>
</dbReference>
<protein>
    <recommendedName>
        <fullName evidence="13">HAUS augmin-like complex subunit 1</fullName>
    </recommendedName>
</protein>
<accession>A0A8H4V8R1</accession>
<organism evidence="11 12">
    <name type="scientific">Ophiocordyceps sinensis</name>
    <dbReference type="NCBI Taxonomy" id="72228"/>
    <lineage>
        <taxon>Eukaryota</taxon>
        <taxon>Fungi</taxon>
        <taxon>Dikarya</taxon>
        <taxon>Ascomycota</taxon>
        <taxon>Pezizomycotina</taxon>
        <taxon>Sordariomycetes</taxon>
        <taxon>Hypocreomycetidae</taxon>
        <taxon>Hypocreales</taxon>
        <taxon>Ophiocordycipitaceae</taxon>
        <taxon>Ophiocordyceps</taxon>
    </lineage>
</organism>
<evidence type="ECO:0000256" key="5">
    <source>
        <dbReference type="ARBA" id="ARBA00022701"/>
    </source>
</evidence>
<dbReference type="InterPro" id="IPR026243">
    <property type="entry name" value="HAUS1"/>
</dbReference>
<name>A0A8H4V8R1_9HYPO</name>
<keyword evidence="5" id="KW-0493">Microtubule</keyword>
<evidence type="ECO:0000256" key="10">
    <source>
        <dbReference type="SAM" id="Coils"/>
    </source>
</evidence>
<comment type="subcellular location">
    <subcellularLocation>
        <location evidence="1">Cytoplasm</location>
        <location evidence="1">Cytoskeleton</location>
        <location evidence="1">Spindle</location>
    </subcellularLocation>
</comment>
<keyword evidence="9" id="KW-0131">Cell cycle</keyword>
<keyword evidence="4" id="KW-0132">Cell division</keyword>
<dbReference type="GO" id="GO:0070652">
    <property type="term" value="C:HAUS complex"/>
    <property type="evidence" value="ECO:0007669"/>
    <property type="project" value="InterPro"/>
</dbReference>
<evidence type="ECO:0000256" key="7">
    <source>
        <dbReference type="ARBA" id="ARBA00023054"/>
    </source>
</evidence>
<evidence type="ECO:0000256" key="8">
    <source>
        <dbReference type="ARBA" id="ARBA00023212"/>
    </source>
</evidence>
<evidence type="ECO:0008006" key="13">
    <source>
        <dbReference type="Google" id="ProtNLM"/>
    </source>
</evidence>
<evidence type="ECO:0000256" key="6">
    <source>
        <dbReference type="ARBA" id="ARBA00022776"/>
    </source>
</evidence>
<feature type="coiled-coil region" evidence="10">
    <location>
        <begin position="168"/>
        <end position="231"/>
    </location>
</feature>
<keyword evidence="6" id="KW-0498">Mitosis</keyword>
<evidence type="ECO:0000313" key="11">
    <source>
        <dbReference type="EMBL" id="KAF4512192.1"/>
    </source>
</evidence>
<dbReference type="PANTHER" id="PTHR31570">
    <property type="entry name" value="HAUS AUGMIN-LIKE COMPLEX SUBUNIT 1"/>
    <property type="match status" value="1"/>
</dbReference>
<dbReference type="PANTHER" id="PTHR31570:SF1">
    <property type="entry name" value="HAUS AUGMIN-LIKE COMPLEX SUBUNIT 1"/>
    <property type="match status" value="1"/>
</dbReference>
<evidence type="ECO:0000256" key="2">
    <source>
        <dbReference type="ARBA" id="ARBA00005479"/>
    </source>
</evidence>
<comment type="similarity">
    <text evidence="2">Belongs to the HAUS1 family.</text>
</comment>
<gene>
    <name evidence="11" type="ORF">G6O67_001366</name>
</gene>
<dbReference type="GO" id="GO:0005829">
    <property type="term" value="C:cytosol"/>
    <property type="evidence" value="ECO:0007669"/>
    <property type="project" value="TreeGrafter"/>
</dbReference>
<keyword evidence="7 10" id="KW-0175">Coiled coil</keyword>
<sequence length="318" mass="35749">MAHLHGHLSRPDESAAIFSPSVARIAASTARDWSHVDSWLASKFPAGRPPPSFERNQHTLKALLALATANEAADEQRQLLARADASALQALEENRDRSRTESGPDNHALHSDLFRNDLITLIQRELPREGTNALDCLAKVAIQARTAVAEPEHLGRDFVSLQGSLFELEQLVDRLDSLGRHIKREADQTASLLRTWRGERFRPHPDSAKQNLDLQRKLKSMSSHLDDLRDRPTTETFLANATHPTIEHVSLEEKDLLALLSCKKELDAQIAAFEGLPNDPTKARSELDALRRQLQTYASRRDAVFESLVERESPVRRR</sequence>
<keyword evidence="3" id="KW-0963">Cytoplasm</keyword>
<dbReference type="Pfam" id="PF25762">
    <property type="entry name" value="HAUS1"/>
    <property type="match status" value="1"/>
</dbReference>
<dbReference type="EMBL" id="JAAVMX010000002">
    <property type="protein sequence ID" value="KAF4512192.1"/>
    <property type="molecule type" value="Genomic_DNA"/>
</dbReference>
<proteinExistence type="inferred from homology"/>
<evidence type="ECO:0000256" key="1">
    <source>
        <dbReference type="ARBA" id="ARBA00004186"/>
    </source>
</evidence>
<dbReference type="GO" id="GO:0005819">
    <property type="term" value="C:spindle"/>
    <property type="evidence" value="ECO:0007669"/>
    <property type="project" value="UniProtKB-SubCell"/>
</dbReference>
<evidence type="ECO:0000256" key="9">
    <source>
        <dbReference type="ARBA" id="ARBA00023306"/>
    </source>
</evidence>
<reference evidence="11 12" key="1">
    <citation type="journal article" date="2020" name="Genome Biol. Evol.">
        <title>A new high-quality draft genome assembly of the Chinese cordyceps Ophiocordyceps sinensis.</title>
        <authorList>
            <person name="Shu R."/>
            <person name="Zhang J."/>
            <person name="Meng Q."/>
            <person name="Zhang H."/>
            <person name="Zhou G."/>
            <person name="Li M."/>
            <person name="Wu P."/>
            <person name="Zhao Y."/>
            <person name="Chen C."/>
            <person name="Qin Q."/>
        </authorList>
    </citation>
    <scope>NUCLEOTIDE SEQUENCE [LARGE SCALE GENOMIC DNA]</scope>
    <source>
        <strain evidence="11 12">IOZ07</strain>
    </source>
</reference>
<dbReference type="GO" id="GO:0051301">
    <property type="term" value="P:cell division"/>
    <property type="evidence" value="ECO:0007669"/>
    <property type="project" value="UniProtKB-KW"/>
</dbReference>
<evidence type="ECO:0000256" key="4">
    <source>
        <dbReference type="ARBA" id="ARBA00022618"/>
    </source>
</evidence>
<evidence type="ECO:0000256" key="3">
    <source>
        <dbReference type="ARBA" id="ARBA00022490"/>
    </source>
</evidence>
<keyword evidence="8" id="KW-0206">Cytoskeleton</keyword>
<evidence type="ECO:0000313" key="12">
    <source>
        <dbReference type="Proteomes" id="UP000557566"/>
    </source>
</evidence>
<dbReference type="AlphaFoldDB" id="A0A8H4V8R1"/>